<protein>
    <submittedName>
        <fullName evidence="1">DUF4276 family protein</fullName>
    </submittedName>
</protein>
<dbReference type="Proteomes" id="UP000679220">
    <property type="component" value="Unassembled WGS sequence"/>
</dbReference>
<keyword evidence="2" id="KW-1185">Reference proteome</keyword>
<dbReference type="AlphaFoldDB" id="A0A941F4G8"/>
<gene>
    <name evidence="1" type="ORF">KDU71_13760</name>
</gene>
<dbReference type="EMBL" id="JAGTAR010000021">
    <property type="protein sequence ID" value="MBR8536636.1"/>
    <property type="molecule type" value="Genomic_DNA"/>
</dbReference>
<evidence type="ECO:0000313" key="2">
    <source>
        <dbReference type="Proteomes" id="UP000679220"/>
    </source>
</evidence>
<sequence>MTRITIIGEGQTEQAFCNDVLSPLLIEKNIYPHNAIITKSGGGIVSWAALKKEISNYLKHDPNLIVTTLIDYYGLKKEHGFPKWDEAHTKVDRAERMSILEQGMLEDIDENLRNRFIPYIQLHEFEGLLFSKIEAFDECFEENEFNDYNYLVETTNTDNPENINDGATTAPSKRLKRIIKGYKKPLYGSMIAEEIGLRTIRDKCPRFNKWIEKILALEE</sequence>
<proteinExistence type="predicted"/>
<name>A0A941F4G8_9BACT</name>
<evidence type="ECO:0000313" key="1">
    <source>
        <dbReference type="EMBL" id="MBR8536636.1"/>
    </source>
</evidence>
<dbReference type="Pfam" id="PF14103">
    <property type="entry name" value="DUF4276"/>
    <property type="match status" value="1"/>
</dbReference>
<accession>A0A941F4G8</accession>
<reference evidence="1" key="1">
    <citation type="journal article" date="2018" name="Int. J. Syst. Evol. Microbiol.">
        <title>Carboxylicivirga sediminis sp. nov., isolated from coastal sediment.</title>
        <authorList>
            <person name="Wang F.Q."/>
            <person name="Ren L.H."/>
            <person name="Zou R.J."/>
            <person name="Sun Y.Z."/>
            <person name="Liu X.J."/>
            <person name="Jiang F."/>
            <person name="Liu L.J."/>
        </authorList>
    </citation>
    <scope>NUCLEOTIDE SEQUENCE</scope>
    <source>
        <strain evidence="1">JR1</strain>
    </source>
</reference>
<reference evidence="1" key="2">
    <citation type="submission" date="2021-04" db="EMBL/GenBank/DDBJ databases">
        <authorList>
            <person name="Zhang T."/>
            <person name="Zhang Y."/>
            <person name="Lu D."/>
            <person name="Zuo D."/>
            <person name="Du Z."/>
        </authorList>
    </citation>
    <scope>NUCLEOTIDE SEQUENCE</scope>
    <source>
        <strain evidence="1">JR1</strain>
    </source>
</reference>
<comment type="caution">
    <text evidence="1">The sequence shown here is derived from an EMBL/GenBank/DDBJ whole genome shotgun (WGS) entry which is preliminary data.</text>
</comment>
<organism evidence="1 2">
    <name type="scientific">Carboxylicivirga sediminis</name>
    <dbReference type="NCBI Taxonomy" id="2006564"/>
    <lineage>
        <taxon>Bacteria</taxon>
        <taxon>Pseudomonadati</taxon>
        <taxon>Bacteroidota</taxon>
        <taxon>Bacteroidia</taxon>
        <taxon>Marinilabiliales</taxon>
        <taxon>Marinilabiliaceae</taxon>
        <taxon>Carboxylicivirga</taxon>
    </lineage>
</organism>
<dbReference type="InterPro" id="IPR025455">
    <property type="entry name" value="DUF4276"/>
</dbReference>
<dbReference type="RefSeq" id="WP_212191664.1">
    <property type="nucleotide sequence ID" value="NZ_JAGTAR010000021.1"/>
</dbReference>